<evidence type="ECO:0000313" key="2">
    <source>
        <dbReference type="Proteomes" id="UP001375812"/>
    </source>
</evidence>
<comment type="caution">
    <text evidence="1">The sequence shown here is derived from an EMBL/GenBank/DDBJ whole genome shotgun (WGS) entry which is preliminary data.</text>
</comment>
<accession>A0ABU8PIK5</accession>
<dbReference type="RefSeq" id="WP_146114465.1">
    <property type="nucleotide sequence ID" value="NZ_JBBGZH010000002.1"/>
</dbReference>
<proteinExistence type="predicted"/>
<dbReference type="Proteomes" id="UP001375812">
    <property type="component" value="Unassembled WGS sequence"/>
</dbReference>
<evidence type="ECO:0000313" key="1">
    <source>
        <dbReference type="EMBL" id="MEJ5021281.1"/>
    </source>
</evidence>
<protein>
    <submittedName>
        <fullName evidence="1">Uncharacterized protein</fullName>
    </submittedName>
</protein>
<dbReference type="EMBL" id="JBBGZH010000002">
    <property type="protein sequence ID" value="MEJ5021281.1"/>
    <property type="molecule type" value="Genomic_DNA"/>
</dbReference>
<gene>
    <name evidence="1" type="ORF">WH297_16290</name>
</gene>
<organism evidence="1 2">
    <name type="scientific">Ochrobactrum vermis</name>
    <dbReference type="NCBI Taxonomy" id="1827297"/>
    <lineage>
        <taxon>Bacteria</taxon>
        <taxon>Pseudomonadati</taxon>
        <taxon>Pseudomonadota</taxon>
        <taxon>Alphaproteobacteria</taxon>
        <taxon>Hyphomicrobiales</taxon>
        <taxon>Brucellaceae</taxon>
        <taxon>Brucella/Ochrobactrum group</taxon>
        <taxon>Ochrobactrum</taxon>
    </lineage>
</organism>
<name>A0ABU8PIK5_9HYPH</name>
<keyword evidence="2" id="KW-1185">Reference proteome</keyword>
<reference evidence="1 2" key="1">
    <citation type="submission" date="2023-12" db="EMBL/GenBank/DDBJ databases">
        <title>Gut-associated functions are favored during microbiome assembly across C. elegans life.</title>
        <authorList>
            <person name="Zimmermann J."/>
        </authorList>
    </citation>
    <scope>NUCLEOTIDE SEQUENCE [LARGE SCALE GENOMIC DNA]</scope>
    <source>
        <strain evidence="1 2">MYb71</strain>
    </source>
</reference>
<sequence>MKLLIIEETILRLGEITTVLANLLGPVRLAKIVGSAPMSKYCAHNNRGLWFSVVHQISHPDKYRFQHCFLLSRGYMSQIPDLREANELVIIP</sequence>